<keyword evidence="1" id="KW-0472">Membrane</keyword>
<dbReference type="Proteomes" id="UP001419084">
    <property type="component" value="Unassembled WGS sequence"/>
</dbReference>
<accession>A0ABQ5M1A6</accession>
<name>A0ABQ5M1A6_9FIRM</name>
<organism evidence="2 3">
    <name type="scientific">Lacrimispora amygdalina</name>
    <dbReference type="NCBI Taxonomy" id="253257"/>
    <lineage>
        <taxon>Bacteria</taxon>
        <taxon>Bacillati</taxon>
        <taxon>Bacillota</taxon>
        <taxon>Clostridia</taxon>
        <taxon>Lachnospirales</taxon>
        <taxon>Lachnospiraceae</taxon>
        <taxon>Lacrimispora</taxon>
    </lineage>
</organism>
<gene>
    <name evidence="2" type="ORF">LAD12857_05800</name>
</gene>
<dbReference type="EMBL" id="BRPJ01000009">
    <property type="protein sequence ID" value="GLB28657.1"/>
    <property type="molecule type" value="Genomic_DNA"/>
</dbReference>
<protein>
    <submittedName>
        <fullName evidence="2">Uncharacterized protein</fullName>
    </submittedName>
</protein>
<comment type="caution">
    <text evidence="2">The sequence shown here is derived from an EMBL/GenBank/DDBJ whole genome shotgun (WGS) entry which is preliminary data.</text>
</comment>
<sequence length="72" mass="7756">MASVVSGAAVVSVAGFLEQPVTIAAATSPHIHTFKIFFIIQSFFLLKLYIIFVLLPVSYTILDTVKKALSGN</sequence>
<keyword evidence="1" id="KW-1133">Transmembrane helix</keyword>
<keyword evidence="3" id="KW-1185">Reference proteome</keyword>
<evidence type="ECO:0000256" key="1">
    <source>
        <dbReference type="SAM" id="Phobius"/>
    </source>
</evidence>
<reference evidence="2 3" key="1">
    <citation type="journal article" date="2024" name="Int. J. Syst. Evol. Microbiol.">
        <title>Lacrimispora brassicae sp. nov. isolated from fermented cabbage, and proposal of Clostridium indicum Gundawar et al. 2019 and Clostridium methoxybenzovorans Mechichi et al. 1999 as heterotypic synonyms of Lacrimispora amygdalina (Parshina et al. 2003) Haas and Blanchard 2020 and Lacrimispora indolis (McClung and McCoy 1957) Haas and Blanchard 2020, respectively.</title>
        <authorList>
            <person name="Kobayashi H."/>
            <person name="Tanizawa Y."/>
            <person name="Sakamoto M."/>
            <person name="Ohkuma M."/>
            <person name="Tohno M."/>
        </authorList>
    </citation>
    <scope>NUCLEOTIDE SEQUENCE [LARGE SCALE GENOMIC DNA]</scope>
    <source>
        <strain evidence="2 3">DSM 12857</strain>
    </source>
</reference>
<proteinExistence type="predicted"/>
<keyword evidence="1" id="KW-0812">Transmembrane</keyword>
<evidence type="ECO:0000313" key="2">
    <source>
        <dbReference type="EMBL" id="GLB28657.1"/>
    </source>
</evidence>
<feature type="transmembrane region" description="Helical" evidence="1">
    <location>
        <begin position="36"/>
        <end position="62"/>
    </location>
</feature>
<evidence type="ECO:0000313" key="3">
    <source>
        <dbReference type="Proteomes" id="UP001419084"/>
    </source>
</evidence>